<comment type="similarity">
    <text evidence="1">Belongs to the AHA1 family.</text>
</comment>
<dbReference type="AlphaFoldDB" id="A0A2T0VAY0"/>
<evidence type="ECO:0000259" key="2">
    <source>
        <dbReference type="Pfam" id="PF08327"/>
    </source>
</evidence>
<keyword evidence="4" id="KW-1185">Reference proteome</keyword>
<reference evidence="3 4" key="1">
    <citation type="submission" date="2018-03" db="EMBL/GenBank/DDBJ databases">
        <title>Genomic Encyclopedia of Type Strains, Phase III (KMG-III): the genomes of soil and plant-associated and newly described type strains.</title>
        <authorList>
            <person name="Whitman W."/>
        </authorList>
    </citation>
    <scope>NUCLEOTIDE SEQUENCE [LARGE SCALE GENOMIC DNA]</scope>
    <source>
        <strain evidence="3 4">CGMCC 1.12484</strain>
    </source>
</reference>
<dbReference type="Gene3D" id="3.30.530.20">
    <property type="match status" value="1"/>
</dbReference>
<proteinExistence type="inferred from homology"/>
<accession>A0A2T0VAY0</accession>
<dbReference type="SUPFAM" id="SSF55961">
    <property type="entry name" value="Bet v1-like"/>
    <property type="match status" value="1"/>
</dbReference>
<evidence type="ECO:0000313" key="3">
    <source>
        <dbReference type="EMBL" id="PRY67228.1"/>
    </source>
</evidence>
<protein>
    <submittedName>
        <fullName evidence="3">Uncharacterized protein YndB with AHSA1/START domain</fullName>
    </submittedName>
</protein>
<evidence type="ECO:0000256" key="1">
    <source>
        <dbReference type="ARBA" id="ARBA00006817"/>
    </source>
</evidence>
<evidence type="ECO:0000313" key="4">
    <source>
        <dbReference type="Proteomes" id="UP000237983"/>
    </source>
</evidence>
<dbReference type="Proteomes" id="UP000237983">
    <property type="component" value="Unassembled WGS sequence"/>
</dbReference>
<organism evidence="3 4">
    <name type="scientific">Glaciihabitans tibetensis</name>
    <dbReference type="NCBI Taxonomy" id="1266600"/>
    <lineage>
        <taxon>Bacteria</taxon>
        <taxon>Bacillati</taxon>
        <taxon>Actinomycetota</taxon>
        <taxon>Actinomycetes</taxon>
        <taxon>Micrococcales</taxon>
        <taxon>Microbacteriaceae</taxon>
        <taxon>Glaciihabitans</taxon>
    </lineage>
</organism>
<dbReference type="EMBL" id="PVTL01000007">
    <property type="protein sequence ID" value="PRY67228.1"/>
    <property type="molecule type" value="Genomic_DNA"/>
</dbReference>
<dbReference type="InterPro" id="IPR013538">
    <property type="entry name" value="ASHA1/2-like_C"/>
</dbReference>
<sequence>MNPDLTEHNGRHRLRMHRRFDQSQQDVWPALVEPELLSRWYPATVDELQPTVGGAIRFSYSTAGGEQMRGTGQVTEYQEPEVLAFVELAMEDMPREGDTLLRFELRTDGPGCILLFSQEFDDRPAAAAYAAGWDACFDALGGVLSGASGGDYGARNGAASGATPGLARYEMYVHLFGLDQPAVSATEVAVERQLMMRSPEQVWRLLAPGGMPALEKLVPAGLGAGRVVEVVERERITVALPDRSRVQWELTTGPGGARLLVSQGPLHGTSTGTQWRDHVESVAEEIYALPDPAEQPS</sequence>
<dbReference type="InterPro" id="IPR023393">
    <property type="entry name" value="START-like_dom_sf"/>
</dbReference>
<name>A0A2T0VAY0_9MICO</name>
<feature type="domain" description="Activator of Hsp90 ATPase homologue 1/2-like C-terminal" evidence="2">
    <location>
        <begin position="24"/>
        <end position="143"/>
    </location>
</feature>
<gene>
    <name evidence="3" type="ORF">B0I08_107124</name>
</gene>
<dbReference type="Pfam" id="PF08327">
    <property type="entry name" value="AHSA1"/>
    <property type="match status" value="1"/>
</dbReference>
<comment type="caution">
    <text evidence="3">The sequence shown here is derived from an EMBL/GenBank/DDBJ whole genome shotgun (WGS) entry which is preliminary data.</text>
</comment>